<evidence type="ECO:0000313" key="2">
    <source>
        <dbReference type="EMBL" id="KAF2400634.1"/>
    </source>
</evidence>
<feature type="compositionally biased region" description="Acidic residues" evidence="1">
    <location>
        <begin position="172"/>
        <end position="193"/>
    </location>
</feature>
<dbReference type="AlphaFoldDB" id="A0A6G1HXH0"/>
<accession>A0A6G1HXH0</accession>
<reference evidence="2" key="1">
    <citation type="journal article" date="2020" name="Stud. Mycol.">
        <title>101 Dothideomycetes genomes: a test case for predicting lifestyles and emergence of pathogens.</title>
        <authorList>
            <person name="Haridas S."/>
            <person name="Albert R."/>
            <person name="Binder M."/>
            <person name="Bloem J."/>
            <person name="Labutti K."/>
            <person name="Salamov A."/>
            <person name="Andreopoulos B."/>
            <person name="Baker S."/>
            <person name="Barry K."/>
            <person name="Bills G."/>
            <person name="Bluhm B."/>
            <person name="Cannon C."/>
            <person name="Castanera R."/>
            <person name="Culley D."/>
            <person name="Daum C."/>
            <person name="Ezra D."/>
            <person name="Gonzalez J."/>
            <person name="Henrissat B."/>
            <person name="Kuo A."/>
            <person name="Liang C."/>
            <person name="Lipzen A."/>
            <person name="Lutzoni F."/>
            <person name="Magnuson J."/>
            <person name="Mondo S."/>
            <person name="Nolan M."/>
            <person name="Ohm R."/>
            <person name="Pangilinan J."/>
            <person name="Park H.-J."/>
            <person name="Ramirez L."/>
            <person name="Alfaro M."/>
            <person name="Sun H."/>
            <person name="Tritt A."/>
            <person name="Yoshinaga Y."/>
            <person name="Zwiers L.-H."/>
            <person name="Turgeon B."/>
            <person name="Goodwin S."/>
            <person name="Spatafora J."/>
            <person name="Crous P."/>
            <person name="Grigoriev I."/>
        </authorList>
    </citation>
    <scope>NUCLEOTIDE SEQUENCE</scope>
    <source>
        <strain evidence="2">CBS 262.69</strain>
    </source>
</reference>
<sequence>MFEGPGCYMEWGGAHAPADMPKACVECTTPKTEQNVPLPPSSADLGAPTSDAKENSEETSASISFIGDRAAPEAVSHETTTLLPSAPARRILNPSSRLARAGPQLDLKVPLPPSQFEFGVSGSVFDFTVKQQAFQLPPIPSFANPANENLMDLSHCNNEAEGNTERFKLTEYEDIEEKDTGDEDEEEDEEDEVKPDTTTRVYSTVGGPFFAAIEERCPEIRMGDSGAYKAVEEPVTTAQGDNEAAEEAKKKKKKRGGKGRKKNGKGLKGGKGGKGKK</sequence>
<keyword evidence="3" id="KW-1185">Reference proteome</keyword>
<organism evidence="2 3">
    <name type="scientific">Trichodelitschia bisporula</name>
    <dbReference type="NCBI Taxonomy" id="703511"/>
    <lineage>
        <taxon>Eukaryota</taxon>
        <taxon>Fungi</taxon>
        <taxon>Dikarya</taxon>
        <taxon>Ascomycota</taxon>
        <taxon>Pezizomycotina</taxon>
        <taxon>Dothideomycetes</taxon>
        <taxon>Dothideomycetes incertae sedis</taxon>
        <taxon>Phaeotrichales</taxon>
        <taxon>Phaeotrichaceae</taxon>
        <taxon>Trichodelitschia</taxon>
    </lineage>
</organism>
<feature type="region of interest" description="Disordered" evidence="1">
    <location>
        <begin position="31"/>
        <end position="72"/>
    </location>
</feature>
<proteinExistence type="predicted"/>
<feature type="region of interest" description="Disordered" evidence="1">
    <location>
        <begin position="231"/>
        <end position="277"/>
    </location>
</feature>
<protein>
    <submittedName>
        <fullName evidence="2">Uncharacterized protein</fullName>
    </submittedName>
</protein>
<feature type="compositionally biased region" description="Basic residues" evidence="1">
    <location>
        <begin position="250"/>
        <end position="265"/>
    </location>
</feature>
<dbReference type="Proteomes" id="UP000799640">
    <property type="component" value="Unassembled WGS sequence"/>
</dbReference>
<evidence type="ECO:0000256" key="1">
    <source>
        <dbReference type="SAM" id="MobiDB-lite"/>
    </source>
</evidence>
<feature type="region of interest" description="Disordered" evidence="1">
    <location>
        <begin position="157"/>
        <end position="205"/>
    </location>
</feature>
<evidence type="ECO:0000313" key="3">
    <source>
        <dbReference type="Proteomes" id="UP000799640"/>
    </source>
</evidence>
<name>A0A6G1HXH0_9PEZI</name>
<dbReference type="EMBL" id="ML996694">
    <property type="protein sequence ID" value="KAF2400634.1"/>
    <property type="molecule type" value="Genomic_DNA"/>
</dbReference>
<gene>
    <name evidence="2" type="ORF">EJ06DRAFT_529768</name>
</gene>